<gene>
    <name evidence="1" type="ORF">KY290_032123</name>
</gene>
<organism evidence="1 2">
    <name type="scientific">Solanum tuberosum</name>
    <name type="common">Potato</name>
    <dbReference type="NCBI Taxonomy" id="4113"/>
    <lineage>
        <taxon>Eukaryota</taxon>
        <taxon>Viridiplantae</taxon>
        <taxon>Streptophyta</taxon>
        <taxon>Embryophyta</taxon>
        <taxon>Tracheophyta</taxon>
        <taxon>Spermatophyta</taxon>
        <taxon>Magnoliopsida</taxon>
        <taxon>eudicotyledons</taxon>
        <taxon>Gunneridae</taxon>
        <taxon>Pentapetalae</taxon>
        <taxon>asterids</taxon>
        <taxon>lamiids</taxon>
        <taxon>Solanales</taxon>
        <taxon>Solanaceae</taxon>
        <taxon>Solanoideae</taxon>
        <taxon>Solaneae</taxon>
        <taxon>Solanum</taxon>
    </lineage>
</organism>
<name>A0ABQ7UB82_SOLTU</name>
<reference evidence="1 2" key="1">
    <citation type="journal article" date="2021" name="bioRxiv">
        <title>Chromosome-scale and haplotype-resolved genome assembly of a tetraploid potato cultivar.</title>
        <authorList>
            <person name="Sun H."/>
            <person name="Jiao W.-B."/>
            <person name="Krause K."/>
            <person name="Campoy J.A."/>
            <person name="Goel M."/>
            <person name="Folz-Donahue K."/>
            <person name="Kukat C."/>
            <person name="Huettel B."/>
            <person name="Schneeberger K."/>
        </authorList>
    </citation>
    <scope>NUCLEOTIDE SEQUENCE [LARGE SCALE GENOMIC DNA]</scope>
    <source>
        <strain evidence="1">SolTubOtavaFocal</strain>
        <tissue evidence="1">Leaves</tissue>
    </source>
</reference>
<keyword evidence="2" id="KW-1185">Reference proteome</keyword>
<dbReference type="Proteomes" id="UP000826656">
    <property type="component" value="Unassembled WGS sequence"/>
</dbReference>
<sequence length="255" mass="29521">MVTEKPNLLRVWWYNLNAYQKRELSIHLGTMLFPQAEGNEIDTRVVMVTHVIFEGVSKKGRVKKYFNLAPIILADIYRSLGQCKNGFKIHSTRKAWAKVFHDIKDGNVQWMFQDFMSEKIAIQGAKCHFLILPGIRRVRPYNPNRDDLRDTLDPTPRTGQQIEDVQEQEYLHREQEFQHREYESQRALAFATQELADARACLIRLDLNLDDQLNTLQGMSMSSKAVFAEPHVITSKFLIREEVEKVRGGAGPSAF</sequence>
<evidence type="ECO:0000313" key="1">
    <source>
        <dbReference type="EMBL" id="KAH0744130.1"/>
    </source>
</evidence>
<accession>A0ABQ7UB82</accession>
<proteinExistence type="predicted"/>
<dbReference type="EMBL" id="JAIVGD010000023">
    <property type="protein sequence ID" value="KAH0744130.1"/>
    <property type="molecule type" value="Genomic_DNA"/>
</dbReference>
<evidence type="ECO:0000313" key="2">
    <source>
        <dbReference type="Proteomes" id="UP000826656"/>
    </source>
</evidence>
<comment type="caution">
    <text evidence="1">The sequence shown here is derived from an EMBL/GenBank/DDBJ whole genome shotgun (WGS) entry which is preliminary data.</text>
</comment>
<protein>
    <recommendedName>
        <fullName evidence="3">Integrase core domain containing protein</fullName>
    </recommendedName>
</protein>
<evidence type="ECO:0008006" key="3">
    <source>
        <dbReference type="Google" id="ProtNLM"/>
    </source>
</evidence>